<dbReference type="Pfam" id="PF04970">
    <property type="entry name" value="LRAT"/>
    <property type="match status" value="1"/>
</dbReference>
<protein>
    <recommendedName>
        <fullName evidence="1">LRAT domain-containing protein</fullName>
    </recommendedName>
</protein>
<dbReference type="AlphaFoldDB" id="A0AAE0A403"/>
<dbReference type="PANTHER" id="PTHR46137:SF3">
    <property type="entry name" value="OS05G0310600 PROTEIN"/>
    <property type="match status" value="1"/>
</dbReference>
<evidence type="ECO:0000259" key="1">
    <source>
        <dbReference type="PROSITE" id="PS51934"/>
    </source>
</evidence>
<gene>
    <name evidence="2" type="ORF">Dsin_023669</name>
</gene>
<dbReference type="InterPro" id="IPR007053">
    <property type="entry name" value="LRAT_dom"/>
</dbReference>
<feature type="domain" description="LRAT" evidence="1">
    <location>
        <begin position="20"/>
        <end position="169"/>
    </location>
</feature>
<name>A0AAE0A403_9ROSI</name>
<keyword evidence="3" id="KW-1185">Reference proteome</keyword>
<dbReference type="PANTHER" id="PTHR46137">
    <property type="entry name" value="OS05G0310600 PROTEIN"/>
    <property type="match status" value="1"/>
</dbReference>
<comment type="caution">
    <text evidence="2">The sequence shown here is derived from an EMBL/GenBank/DDBJ whole genome shotgun (WGS) entry which is preliminary data.</text>
</comment>
<evidence type="ECO:0000313" key="2">
    <source>
        <dbReference type="EMBL" id="KAK3200254.1"/>
    </source>
</evidence>
<organism evidence="2 3">
    <name type="scientific">Dipteronia sinensis</name>
    <dbReference type="NCBI Taxonomy" id="43782"/>
    <lineage>
        <taxon>Eukaryota</taxon>
        <taxon>Viridiplantae</taxon>
        <taxon>Streptophyta</taxon>
        <taxon>Embryophyta</taxon>
        <taxon>Tracheophyta</taxon>
        <taxon>Spermatophyta</taxon>
        <taxon>Magnoliopsida</taxon>
        <taxon>eudicotyledons</taxon>
        <taxon>Gunneridae</taxon>
        <taxon>Pentapetalae</taxon>
        <taxon>rosids</taxon>
        <taxon>malvids</taxon>
        <taxon>Sapindales</taxon>
        <taxon>Sapindaceae</taxon>
        <taxon>Hippocastanoideae</taxon>
        <taxon>Acereae</taxon>
        <taxon>Dipteronia</taxon>
    </lineage>
</organism>
<evidence type="ECO:0000313" key="3">
    <source>
        <dbReference type="Proteomes" id="UP001281410"/>
    </source>
</evidence>
<dbReference type="PROSITE" id="PS51934">
    <property type="entry name" value="LRAT"/>
    <property type="match status" value="1"/>
</dbReference>
<dbReference type="Gene3D" id="3.90.1720.10">
    <property type="entry name" value="endopeptidase domain like (from Nostoc punctiforme)"/>
    <property type="match status" value="1"/>
</dbReference>
<dbReference type="EMBL" id="JANJYJ010000007">
    <property type="protein sequence ID" value="KAK3200254.1"/>
    <property type="molecule type" value="Genomic_DNA"/>
</dbReference>
<sequence length="259" mass="28695">MGLLSNKIDKQKLKPGYHIYCWRQAFIYGHHRIYVGDGKVIHFTQGLAGQKNGSVIISSSLPDPQFSDVPCPRCGDHYSTFNNVVILSCIDCFLSGGELNLVEYGVSRAYFLAKVRGRTCTLATSDPSGDVLHRENILLDNGFGDYDVFKNNCEDFAIYCKTGLLVIIPSSTRGGQSGQAASFEAASGWIFSSLALFTYKFKGVAAIGSGVYYRYSRYNSDIGVRRNVAKVVVERLVHATLAPVSYCSYLFLFFSFRKS</sequence>
<accession>A0AAE0A403</accession>
<dbReference type="Proteomes" id="UP001281410">
    <property type="component" value="Unassembled WGS sequence"/>
</dbReference>
<proteinExistence type="predicted"/>
<reference evidence="2" key="1">
    <citation type="journal article" date="2023" name="Plant J.">
        <title>Genome sequences and population genomics provide insights into the demographic history, inbreeding, and mutation load of two 'living fossil' tree species of Dipteronia.</title>
        <authorList>
            <person name="Feng Y."/>
            <person name="Comes H.P."/>
            <person name="Chen J."/>
            <person name="Zhu S."/>
            <person name="Lu R."/>
            <person name="Zhang X."/>
            <person name="Li P."/>
            <person name="Qiu J."/>
            <person name="Olsen K.M."/>
            <person name="Qiu Y."/>
        </authorList>
    </citation>
    <scope>NUCLEOTIDE SEQUENCE</scope>
    <source>
        <strain evidence="2">NBL</strain>
    </source>
</reference>